<name>A0A7Z2VKU6_9BACL</name>
<evidence type="ECO:0000256" key="5">
    <source>
        <dbReference type="ARBA" id="ARBA00022777"/>
    </source>
</evidence>
<evidence type="ECO:0000256" key="2">
    <source>
        <dbReference type="ARBA" id="ARBA00022475"/>
    </source>
</evidence>
<dbReference type="PANTHER" id="PTHR34220">
    <property type="entry name" value="SENSOR HISTIDINE KINASE YPDA"/>
    <property type="match status" value="1"/>
</dbReference>
<protein>
    <submittedName>
        <fullName evidence="9">Histidine kinase</fullName>
    </submittedName>
</protein>
<evidence type="ECO:0000313" key="10">
    <source>
        <dbReference type="Proteomes" id="UP000502248"/>
    </source>
</evidence>
<dbReference type="Pfam" id="PF00672">
    <property type="entry name" value="HAMP"/>
    <property type="match status" value="1"/>
</dbReference>
<dbReference type="Proteomes" id="UP000502248">
    <property type="component" value="Chromosome"/>
</dbReference>
<proteinExistence type="predicted"/>
<dbReference type="Gene3D" id="6.10.340.10">
    <property type="match status" value="1"/>
</dbReference>
<dbReference type="SUPFAM" id="SSF158472">
    <property type="entry name" value="HAMP domain-like"/>
    <property type="match status" value="1"/>
</dbReference>
<gene>
    <name evidence="9" type="ORF">HH215_17190</name>
</gene>
<dbReference type="SUPFAM" id="SSF55874">
    <property type="entry name" value="ATPase domain of HSP90 chaperone/DNA topoisomerase II/histidine kinase"/>
    <property type="match status" value="1"/>
</dbReference>
<dbReference type="AlphaFoldDB" id="A0A7Z2VKU6"/>
<dbReference type="Pfam" id="PF02518">
    <property type="entry name" value="HATPase_c"/>
    <property type="match status" value="1"/>
</dbReference>
<dbReference type="PANTHER" id="PTHR34220:SF7">
    <property type="entry name" value="SENSOR HISTIDINE KINASE YPDA"/>
    <property type="match status" value="1"/>
</dbReference>
<evidence type="ECO:0000256" key="3">
    <source>
        <dbReference type="ARBA" id="ARBA00022553"/>
    </source>
</evidence>
<dbReference type="SMART" id="SM00304">
    <property type="entry name" value="HAMP"/>
    <property type="match status" value="1"/>
</dbReference>
<sequence>MRFWQSIRFKIVFGFLLMIAPMVLFLIYNNLYATNVVRDQISLHYNKLMAQQVQNNDAILQETMRYLYRMAMTDAGIQSLQTLSLAENDSEYTMAKVELANRFLNDTGYYNKVDTFFVYSRKDDDLFFSTQYSFHFAEVQSALLDYTTKLASKGLPQESQRWEQFSIPNDTNYLIKTVNWGSDDIYIGALVQVDRLNEEVSKFDVGPDGATFVVDHDGNALTNSPLPVVQEKLVHNDIVEMTKQGRTSWNKDHFLVISHPSAISDIHYMIVIPENYILKSLPFFQKMLSVWIPLIVAIVLTLYLVFLQRVMFKPLVGLVRGMRKLGQGQFDVRMPVNTDNSEFTFMSRTFNLMAEQIESLKIDVYEEQIRVQKAEYKHLQIQINPHFYMNSLNIIYNLAALKDFKSVQKLSLHLADYFRFLMLGHRTVLPLEDEIKHIEHYLEIQKIRYLTKMDYEIQVIPEHLTVQLSPLLLQPFVENSVIHGFYKKVQDGLPFRIGITSSIDEDEPERYIRLKIEDNGPGFPEPFLDDLRSGVHFAESGDHHLGIWNILRRFKMLYGNEGGITFMNGESGGAIVQVRLPIQRPNTFEGEEYSTAG</sequence>
<dbReference type="GO" id="GO:0000155">
    <property type="term" value="F:phosphorelay sensor kinase activity"/>
    <property type="evidence" value="ECO:0007669"/>
    <property type="project" value="InterPro"/>
</dbReference>
<keyword evidence="6 7" id="KW-0472">Membrane</keyword>
<dbReference type="PROSITE" id="PS50885">
    <property type="entry name" value="HAMP"/>
    <property type="match status" value="1"/>
</dbReference>
<evidence type="ECO:0000313" key="9">
    <source>
        <dbReference type="EMBL" id="QJD84749.1"/>
    </source>
</evidence>
<evidence type="ECO:0000256" key="6">
    <source>
        <dbReference type="ARBA" id="ARBA00023136"/>
    </source>
</evidence>
<keyword evidence="7" id="KW-0812">Transmembrane</keyword>
<keyword evidence="4" id="KW-0808">Transferase</keyword>
<evidence type="ECO:0000259" key="8">
    <source>
        <dbReference type="PROSITE" id="PS50885"/>
    </source>
</evidence>
<evidence type="ECO:0000256" key="7">
    <source>
        <dbReference type="SAM" id="Phobius"/>
    </source>
</evidence>
<dbReference type="CDD" id="cd06225">
    <property type="entry name" value="HAMP"/>
    <property type="match status" value="1"/>
</dbReference>
<dbReference type="InterPro" id="IPR036890">
    <property type="entry name" value="HATPase_C_sf"/>
</dbReference>
<dbReference type="Pfam" id="PF06580">
    <property type="entry name" value="His_kinase"/>
    <property type="match status" value="1"/>
</dbReference>
<keyword evidence="3" id="KW-0597">Phosphoprotein</keyword>
<feature type="transmembrane region" description="Helical" evidence="7">
    <location>
        <begin position="12"/>
        <end position="32"/>
    </location>
</feature>
<reference evidence="9 10" key="1">
    <citation type="submission" date="2020-04" db="EMBL/GenBank/DDBJ databases">
        <title>Genome sequencing of novel species.</title>
        <authorList>
            <person name="Heo J."/>
            <person name="Kim S.-J."/>
            <person name="Kim J.-S."/>
            <person name="Hong S.-B."/>
            <person name="Kwon S.-W."/>
        </authorList>
    </citation>
    <scope>NUCLEOTIDE SEQUENCE [LARGE SCALE GENOMIC DNA]</scope>
    <source>
        <strain evidence="9 10">MFER-1</strain>
    </source>
</reference>
<keyword evidence="7" id="KW-1133">Transmembrane helix</keyword>
<dbReference type="KEGG" id="cheb:HH215_17190"/>
<accession>A0A7Z2VKU6</accession>
<feature type="domain" description="HAMP" evidence="8">
    <location>
        <begin position="309"/>
        <end position="362"/>
    </location>
</feature>
<organism evidence="9 10">
    <name type="scientific">Cohnella herbarum</name>
    <dbReference type="NCBI Taxonomy" id="2728023"/>
    <lineage>
        <taxon>Bacteria</taxon>
        <taxon>Bacillati</taxon>
        <taxon>Bacillota</taxon>
        <taxon>Bacilli</taxon>
        <taxon>Bacillales</taxon>
        <taxon>Paenibacillaceae</taxon>
        <taxon>Cohnella</taxon>
    </lineage>
</organism>
<evidence type="ECO:0000256" key="1">
    <source>
        <dbReference type="ARBA" id="ARBA00004651"/>
    </source>
</evidence>
<keyword evidence="10" id="KW-1185">Reference proteome</keyword>
<keyword evidence="2" id="KW-1003">Cell membrane</keyword>
<dbReference type="InterPro" id="IPR003660">
    <property type="entry name" value="HAMP_dom"/>
</dbReference>
<feature type="transmembrane region" description="Helical" evidence="7">
    <location>
        <begin position="288"/>
        <end position="306"/>
    </location>
</feature>
<comment type="subcellular location">
    <subcellularLocation>
        <location evidence="1">Cell membrane</location>
        <topology evidence="1">Multi-pass membrane protein</topology>
    </subcellularLocation>
</comment>
<evidence type="ECO:0000256" key="4">
    <source>
        <dbReference type="ARBA" id="ARBA00022679"/>
    </source>
</evidence>
<dbReference type="GO" id="GO:0005886">
    <property type="term" value="C:plasma membrane"/>
    <property type="evidence" value="ECO:0007669"/>
    <property type="project" value="UniProtKB-SubCell"/>
</dbReference>
<keyword evidence="5 9" id="KW-0418">Kinase</keyword>
<dbReference type="RefSeq" id="WP_169281029.1">
    <property type="nucleotide sequence ID" value="NZ_CP051680.1"/>
</dbReference>
<dbReference type="InterPro" id="IPR010559">
    <property type="entry name" value="Sig_transdc_His_kin_internal"/>
</dbReference>
<dbReference type="InterPro" id="IPR003594">
    <property type="entry name" value="HATPase_dom"/>
</dbReference>
<dbReference type="EMBL" id="CP051680">
    <property type="protein sequence ID" value="QJD84749.1"/>
    <property type="molecule type" value="Genomic_DNA"/>
</dbReference>
<dbReference type="Gene3D" id="3.30.565.10">
    <property type="entry name" value="Histidine kinase-like ATPase, C-terminal domain"/>
    <property type="match status" value="1"/>
</dbReference>
<dbReference type="InterPro" id="IPR050640">
    <property type="entry name" value="Bact_2-comp_sensor_kinase"/>
</dbReference>